<feature type="compositionally biased region" description="Polar residues" evidence="1">
    <location>
        <begin position="111"/>
        <end position="120"/>
    </location>
</feature>
<dbReference type="InterPro" id="IPR003323">
    <property type="entry name" value="OTU_dom"/>
</dbReference>
<evidence type="ECO:0000313" key="4">
    <source>
        <dbReference type="Proteomes" id="UP000092666"/>
    </source>
</evidence>
<dbReference type="AlphaFoldDB" id="A0A1B9GS81"/>
<gene>
    <name evidence="3" type="ORF">I316_04267</name>
</gene>
<feature type="region of interest" description="Disordered" evidence="1">
    <location>
        <begin position="1"/>
        <end position="274"/>
    </location>
</feature>
<dbReference type="GO" id="GO:0016579">
    <property type="term" value="P:protein deubiquitination"/>
    <property type="evidence" value="ECO:0007669"/>
    <property type="project" value="TreeGrafter"/>
</dbReference>
<protein>
    <recommendedName>
        <fullName evidence="2">OTU domain-containing protein</fullName>
    </recommendedName>
</protein>
<feature type="region of interest" description="Disordered" evidence="1">
    <location>
        <begin position="411"/>
        <end position="449"/>
    </location>
</feature>
<evidence type="ECO:0000259" key="2">
    <source>
        <dbReference type="PROSITE" id="PS50802"/>
    </source>
</evidence>
<feature type="compositionally biased region" description="Basic and acidic residues" evidence="1">
    <location>
        <begin position="657"/>
        <end position="666"/>
    </location>
</feature>
<feature type="compositionally biased region" description="Basic and acidic residues" evidence="1">
    <location>
        <begin position="803"/>
        <end position="822"/>
    </location>
</feature>
<feature type="domain" description="OTU" evidence="2">
    <location>
        <begin position="300"/>
        <end position="488"/>
    </location>
</feature>
<dbReference type="CDD" id="cd22771">
    <property type="entry name" value="OTU_plant_OTU7-like"/>
    <property type="match status" value="1"/>
</dbReference>
<dbReference type="OrthoDB" id="415023at2759"/>
<accession>A0A1B9GS81</accession>
<feature type="compositionally biased region" description="Basic and acidic residues" evidence="1">
    <location>
        <begin position="754"/>
        <end position="763"/>
    </location>
</feature>
<feature type="compositionally biased region" description="Low complexity" evidence="1">
    <location>
        <begin position="714"/>
        <end position="725"/>
    </location>
</feature>
<dbReference type="InterPro" id="IPR038765">
    <property type="entry name" value="Papain-like_cys_pep_sf"/>
</dbReference>
<reference evidence="4" key="2">
    <citation type="submission" date="2013-12" db="EMBL/GenBank/DDBJ databases">
        <title>Evolution of pathogenesis and genome organization in the Tremellales.</title>
        <authorList>
            <person name="Cuomo C."/>
            <person name="Litvintseva A."/>
            <person name="Heitman J."/>
            <person name="Chen Y."/>
            <person name="Sun S."/>
            <person name="Springer D."/>
            <person name="Dromer F."/>
            <person name="Young S."/>
            <person name="Zeng Q."/>
            <person name="Chapman S."/>
            <person name="Gujja S."/>
            <person name="Saif S."/>
            <person name="Birren B."/>
        </authorList>
    </citation>
    <scope>NUCLEOTIDE SEQUENCE [LARGE SCALE GENOMIC DNA]</scope>
    <source>
        <strain evidence="4">BCC8398</strain>
    </source>
</reference>
<feature type="compositionally biased region" description="Basic and acidic residues" evidence="1">
    <location>
        <begin position="618"/>
        <end position="627"/>
    </location>
</feature>
<dbReference type="STRING" id="1296120.A0A1B9GS81"/>
<keyword evidence="4" id="KW-1185">Reference proteome</keyword>
<reference evidence="3 4" key="1">
    <citation type="submission" date="2013-07" db="EMBL/GenBank/DDBJ databases">
        <title>The Genome Sequence of Cryptococcus heveanensis BCC8398.</title>
        <authorList>
            <consortium name="The Broad Institute Genome Sequencing Platform"/>
            <person name="Cuomo C."/>
            <person name="Litvintseva A."/>
            <person name="Chen Y."/>
            <person name="Heitman J."/>
            <person name="Sun S."/>
            <person name="Springer D."/>
            <person name="Dromer F."/>
            <person name="Young S.K."/>
            <person name="Zeng Q."/>
            <person name="Gargeya S."/>
            <person name="Fitzgerald M."/>
            <person name="Abouelleil A."/>
            <person name="Alvarado L."/>
            <person name="Berlin A.M."/>
            <person name="Chapman S.B."/>
            <person name="Dewar J."/>
            <person name="Goldberg J."/>
            <person name="Griggs A."/>
            <person name="Gujja S."/>
            <person name="Hansen M."/>
            <person name="Howarth C."/>
            <person name="Imamovic A."/>
            <person name="Larimer J."/>
            <person name="McCowan C."/>
            <person name="Murphy C."/>
            <person name="Pearson M."/>
            <person name="Priest M."/>
            <person name="Roberts A."/>
            <person name="Saif S."/>
            <person name="Shea T."/>
            <person name="Sykes S."/>
            <person name="Wortman J."/>
            <person name="Nusbaum C."/>
            <person name="Birren B."/>
        </authorList>
    </citation>
    <scope>NUCLEOTIDE SEQUENCE [LARGE SCALE GENOMIC DNA]</scope>
    <source>
        <strain evidence="3 4">BCC8398</strain>
    </source>
</reference>
<feature type="compositionally biased region" description="Basic residues" evidence="1">
    <location>
        <begin position="215"/>
        <end position="224"/>
    </location>
</feature>
<dbReference type="GO" id="GO:0004843">
    <property type="term" value="F:cysteine-type deubiquitinase activity"/>
    <property type="evidence" value="ECO:0007669"/>
    <property type="project" value="TreeGrafter"/>
</dbReference>
<dbReference type="EMBL" id="KI669502">
    <property type="protein sequence ID" value="OCF33924.1"/>
    <property type="molecule type" value="Genomic_DNA"/>
</dbReference>
<dbReference type="PANTHER" id="PTHR12419">
    <property type="entry name" value="OTU DOMAIN CONTAINING PROTEIN"/>
    <property type="match status" value="1"/>
</dbReference>
<proteinExistence type="predicted"/>
<feature type="compositionally biased region" description="Polar residues" evidence="1">
    <location>
        <begin position="772"/>
        <end position="783"/>
    </location>
</feature>
<feature type="compositionally biased region" description="Polar residues" evidence="1">
    <location>
        <begin position="438"/>
        <end position="447"/>
    </location>
</feature>
<feature type="compositionally biased region" description="Acidic residues" evidence="1">
    <location>
        <begin position="576"/>
        <end position="589"/>
    </location>
</feature>
<name>A0A1B9GS81_9TREE</name>
<dbReference type="InterPro" id="IPR050704">
    <property type="entry name" value="Peptidase_C85-like"/>
</dbReference>
<organism evidence="3 4">
    <name type="scientific">Kwoniella heveanensis BCC8398</name>
    <dbReference type="NCBI Taxonomy" id="1296120"/>
    <lineage>
        <taxon>Eukaryota</taxon>
        <taxon>Fungi</taxon>
        <taxon>Dikarya</taxon>
        <taxon>Basidiomycota</taxon>
        <taxon>Agaricomycotina</taxon>
        <taxon>Tremellomycetes</taxon>
        <taxon>Tremellales</taxon>
        <taxon>Cryptococcaceae</taxon>
        <taxon>Kwoniella</taxon>
    </lineage>
</organism>
<dbReference type="Proteomes" id="UP000092666">
    <property type="component" value="Unassembled WGS sequence"/>
</dbReference>
<dbReference type="PANTHER" id="PTHR12419:SF7">
    <property type="entry name" value="OTU DOMAIN-CONTAINING PROTEIN 3"/>
    <property type="match status" value="1"/>
</dbReference>
<evidence type="ECO:0000256" key="1">
    <source>
        <dbReference type="SAM" id="MobiDB-lite"/>
    </source>
</evidence>
<feature type="compositionally biased region" description="Low complexity" evidence="1">
    <location>
        <begin position="58"/>
        <end position="110"/>
    </location>
</feature>
<dbReference type="PROSITE" id="PS50802">
    <property type="entry name" value="OTU"/>
    <property type="match status" value="1"/>
</dbReference>
<dbReference type="Pfam" id="PF02338">
    <property type="entry name" value="OTU"/>
    <property type="match status" value="1"/>
</dbReference>
<feature type="compositionally biased region" description="Low complexity" evidence="1">
    <location>
        <begin position="673"/>
        <end position="702"/>
    </location>
</feature>
<feature type="compositionally biased region" description="Low complexity" evidence="1">
    <location>
        <begin position="237"/>
        <end position="249"/>
    </location>
</feature>
<feature type="compositionally biased region" description="Low complexity" evidence="1">
    <location>
        <begin position="732"/>
        <end position="745"/>
    </location>
</feature>
<evidence type="ECO:0000313" key="3">
    <source>
        <dbReference type="EMBL" id="OCF33924.1"/>
    </source>
</evidence>
<sequence>MGLRPSPSPSLADGNGHGPGPPLAAAATVIEREEQGGGSIQLQATQSRPRIRLRLRPRPVAASPSSSSLSSQESVLSQPVPGEGSSSSPTGTHSTLPLSLSQSSLETISSDEFNTANTSLSERESVSGSGSGGPTPPTSPLPDQPDSMPTRKKRRKEAVDGFPESVSIETPDADHDMGSDSEYLPPPVPRRSTIIRIPVPATRTSSASATLLRGGGKKPIKSRRGTAGANKNDETHSSSTFTTPTSSSSQAHRQKQTSTRRTTRSKARRANSPSDLITTSLEEIAIEDAAVKSEVARLGLCLRDVKGDGNCLFRVLSDQGFGGEKRHAEIRKLVCDYLESHKNVMEGFVVPFMKDGEGYEGYVARMRQLKQFGSHIEIQAAARVFKRNIRVVMSTTSFTIPWRTEAVPDVAATPTPSEVGPVDPSSSSTPARRHARSKQQNQPSPESIAQAAFAAATADYLPSTKEDRGMLWLALFSQAEHFQSIRRMGDREHGPAEVEDRLAVPHQRDVSEAARRERGELIDEKKKIPMSESSKLQQLFASLPPGHGISDEYAQGILSKVKGDIGEAVEILLEEIDGATEPEGEEEGEIDRGSFEGSNSSERVETILSSPPVTSPDPRVHARDHAMEQSAAGPSEAIPAAAPVDPHPSTTAAAASMDRRISDYRSHSRSKSKSTSPSNSHSTATTSTESRSISLSISSGSRSESETESRSRSRSNSAVSSFSSTDMGIGGHASASAPSSVSTGSLKRKNRSSKTKELSHDLEGMGLLSGPPGSQTSATTDQSMDVEMFSGVARTSGLSATPKSDRTTPARVQRRERGDKERRRSARLGIVGA</sequence>
<feature type="region of interest" description="Disordered" evidence="1">
    <location>
        <begin position="576"/>
        <end position="833"/>
    </location>
</feature>
<dbReference type="Gene3D" id="3.90.70.80">
    <property type="match status" value="1"/>
</dbReference>
<feature type="compositionally biased region" description="Low complexity" evidence="1">
    <location>
        <begin position="631"/>
        <end position="643"/>
    </location>
</feature>
<feature type="compositionally biased region" description="Pro residues" evidence="1">
    <location>
        <begin position="134"/>
        <end position="143"/>
    </location>
</feature>
<dbReference type="SUPFAM" id="SSF54001">
    <property type="entry name" value="Cysteine proteinases"/>
    <property type="match status" value="1"/>
</dbReference>
<feature type="compositionally biased region" description="Polar residues" evidence="1">
    <location>
        <begin position="596"/>
        <end position="612"/>
    </location>
</feature>